<dbReference type="Proteomes" id="UP001632038">
    <property type="component" value="Unassembled WGS sequence"/>
</dbReference>
<keyword evidence="1" id="KW-0175">Coiled coil</keyword>
<dbReference type="SUPFAM" id="SSF50965">
    <property type="entry name" value="Galactose oxidase, central domain"/>
    <property type="match status" value="1"/>
</dbReference>
<feature type="region of interest" description="Disordered" evidence="2">
    <location>
        <begin position="309"/>
        <end position="328"/>
    </location>
</feature>
<protein>
    <recommendedName>
        <fullName evidence="3">DCD domain-containing protein</fullName>
    </recommendedName>
</protein>
<feature type="coiled-coil region" evidence="1">
    <location>
        <begin position="393"/>
        <end position="427"/>
    </location>
</feature>
<dbReference type="EMBL" id="JAVIJP010000032">
    <property type="protein sequence ID" value="KAL3630554.1"/>
    <property type="molecule type" value="Genomic_DNA"/>
</dbReference>
<evidence type="ECO:0000313" key="4">
    <source>
        <dbReference type="EMBL" id="KAL3630554.1"/>
    </source>
</evidence>
<dbReference type="PANTHER" id="PTHR46034">
    <property type="match status" value="1"/>
</dbReference>
<dbReference type="Gene3D" id="2.120.10.80">
    <property type="entry name" value="Kelch-type beta propeller"/>
    <property type="match status" value="2"/>
</dbReference>
<reference evidence="5" key="1">
    <citation type="journal article" date="2024" name="IScience">
        <title>Strigolactones Initiate the Formation of Haustorium-like Structures in Castilleja.</title>
        <authorList>
            <person name="Buerger M."/>
            <person name="Peterson D."/>
            <person name="Chory J."/>
        </authorList>
    </citation>
    <scope>NUCLEOTIDE SEQUENCE [LARGE SCALE GENOMIC DNA]</scope>
</reference>
<dbReference type="AlphaFoldDB" id="A0ABD3CLZ2"/>
<sequence length="715" mass="80788">MLRGMGRGEKKYTCPVIRSSRNLPKSQLGAVIFGCKHHTFSECLNRKIFGLPDAHYSYVKNIDPGLVLFLFNYSDRNLHGIFKAVSRGQLNLDKLAWASCEGVDYSPYAAQVQMDLQTKCRPLFEDEFKPIIGKNYYSEKLFWFELDKNQTDELIQLFLSKPLPEQIPRPPKRGNIFRPLKTENMPHPPKQINMFDALSNSDADVADPDDEFENLEKQSNLGRADMKLKDSKVSYASVLNSTHSNKKWSDFFRASSSSHQETSKPTFRDWPVEVESNLLQETSGPPSGDWTVDVVDEPHVLDSWEEHALEEDGGPQEVYENEEPNEQFHELESEGLELTSVPLPSLKNAKFSDRESSEFETSDSKIQSDFTDSAIQRNHKDSQSGLIKVTREIESLKLNQLKQRLKMDSLEQELVQSKIEIEQLKKRCYILESLPSSASNQSNAEVCDTSDERVLIVGGFDGHSWLRDLSSYSPLKGDVISLRPMTFRRVYPSVTKLHGELYVMGGFDEDVWYDTVESYNPMTDEWIQRPSISKKKGSMASTSLNETIFIMGGENGVETLSEVELFNLNIGSWIPTQSMLEKRTSAAAECMNGAIYVAGGFYRNAYLSSVERFDPRQGGWSRVSSMNSKRGYHSLVALNEKLYALGGYGGNSAVSTVEVFDPRLGSWMMKEPMTVPRLNFGSFVFKGKIYTIGGAQGVQVLDVRSNTMRRVPGGE</sequence>
<proteinExistence type="predicted"/>
<feature type="compositionally biased region" description="Acidic residues" evidence="2">
    <location>
        <begin position="309"/>
        <end position="325"/>
    </location>
</feature>
<dbReference type="InterPro" id="IPR044832">
    <property type="entry name" value="NRP-like"/>
</dbReference>
<evidence type="ECO:0000256" key="2">
    <source>
        <dbReference type="SAM" id="MobiDB-lite"/>
    </source>
</evidence>
<evidence type="ECO:0000259" key="3">
    <source>
        <dbReference type="PROSITE" id="PS51222"/>
    </source>
</evidence>
<feature type="domain" description="DCD" evidence="3">
    <location>
        <begin position="26"/>
        <end position="160"/>
    </location>
</feature>
<dbReference type="InterPro" id="IPR015915">
    <property type="entry name" value="Kelch-typ_b-propeller"/>
</dbReference>
<dbReference type="Pfam" id="PF10539">
    <property type="entry name" value="Dev_Cell_Death"/>
    <property type="match status" value="1"/>
</dbReference>
<dbReference type="InterPro" id="IPR006652">
    <property type="entry name" value="Kelch_1"/>
</dbReference>
<gene>
    <name evidence="4" type="ORF">CASFOL_023538</name>
</gene>
<name>A0ABD3CLZ2_9LAMI</name>
<dbReference type="PROSITE" id="PS51222">
    <property type="entry name" value="DCD"/>
    <property type="match status" value="1"/>
</dbReference>
<accession>A0ABD3CLZ2</accession>
<dbReference type="Pfam" id="PF24681">
    <property type="entry name" value="Kelch_KLHDC2_KLHL20_DRC7"/>
    <property type="match status" value="1"/>
</dbReference>
<comment type="caution">
    <text evidence="4">The sequence shown here is derived from an EMBL/GenBank/DDBJ whole genome shotgun (WGS) entry which is preliminary data.</text>
</comment>
<dbReference type="InterPro" id="IPR011043">
    <property type="entry name" value="Gal_Oxase/kelch_b-propeller"/>
</dbReference>
<keyword evidence="5" id="KW-1185">Reference proteome</keyword>
<organism evidence="4 5">
    <name type="scientific">Castilleja foliolosa</name>
    <dbReference type="NCBI Taxonomy" id="1961234"/>
    <lineage>
        <taxon>Eukaryota</taxon>
        <taxon>Viridiplantae</taxon>
        <taxon>Streptophyta</taxon>
        <taxon>Embryophyta</taxon>
        <taxon>Tracheophyta</taxon>
        <taxon>Spermatophyta</taxon>
        <taxon>Magnoliopsida</taxon>
        <taxon>eudicotyledons</taxon>
        <taxon>Gunneridae</taxon>
        <taxon>Pentapetalae</taxon>
        <taxon>asterids</taxon>
        <taxon>lamiids</taxon>
        <taxon>Lamiales</taxon>
        <taxon>Orobanchaceae</taxon>
        <taxon>Pedicularideae</taxon>
        <taxon>Castillejinae</taxon>
        <taxon>Castilleja</taxon>
    </lineage>
</organism>
<evidence type="ECO:0000313" key="5">
    <source>
        <dbReference type="Proteomes" id="UP001632038"/>
    </source>
</evidence>
<feature type="region of interest" description="Disordered" evidence="2">
    <location>
        <begin position="347"/>
        <end position="367"/>
    </location>
</feature>
<dbReference type="SMART" id="SM00767">
    <property type="entry name" value="DCD"/>
    <property type="match status" value="1"/>
</dbReference>
<dbReference type="PANTHER" id="PTHR46034:SF23">
    <property type="entry name" value="DCD (DEVELOPMENT AND CELL DEATH) DOMAIN PROTEIN"/>
    <property type="match status" value="1"/>
</dbReference>
<evidence type="ECO:0000256" key="1">
    <source>
        <dbReference type="SAM" id="Coils"/>
    </source>
</evidence>
<dbReference type="Pfam" id="PF01344">
    <property type="entry name" value="Kelch_1"/>
    <property type="match status" value="1"/>
</dbReference>
<dbReference type="SMART" id="SM00612">
    <property type="entry name" value="Kelch"/>
    <property type="match status" value="5"/>
</dbReference>
<dbReference type="InterPro" id="IPR013989">
    <property type="entry name" value="Dev_and_cell_death_domain"/>
</dbReference>